<accession>A0AAW1J5K0</accession>
<keyword evidence="3" id="KW-1185">Reference proteome</keyword>
<evidence type="ECO:0000256" key="1">
    <source>
        <dbReference type="SAM" id="SignalP"/>
    </source>
</evidence>
<comment type="caution">
    <text evidence="2">The sequence shown here is derived from an EMBL/GenBank/DDBJ whole genome shotgun (WGS) entry which is preliminary data.</text>
</comment>
<protein>
    <submittedName>
        <fullName evidence="2">Uncharacterized protein</fullName>
    </submittedName>
</protein>
<gene>
    <name evidence="2" type="ORF">RND81_08G098400</name>
</gene>
<proteinExistence type="predicted"/>
<dbReference type="EMBL" id="JBDFQZ010000008">
    <property type="protein sequence ID" value="KAK9698354.1"/>
    <property type="molecule type" value="Genomic_DNA"/>
</dbReference>
<sequence length="52" mass="6016">MGSLSFMIMFLALSELRFYSLSPTGNCGMRTMIEGVDHFPSFHLSRHWFLCI</sequence>
<reference evidence="2" key="1">
    <citation type="submission" date="2024-03" db="EMBL/GenBank/DDBJ databases">
        <title>WGS assembly of Saponaria officinalis var. Norfolk2.</title>
        <authorList>
            <person name="Jenkins J."/>
            <person name="Shu S."/>
            <person name="Grimwood J."/>
            <person name="Barry K."/>
            <person name="Goodstein D."/>
            <person name="Schmutz J."/>
            <person name="Leebens-Mack J."/>
            <person name="Osbourn A."/>
        </authorList>
    </citation>
    <scope>NUCLEOTIDE SEQUENCE [LARGE SCALE GENOMIC DNA]</scope>
    <source>
        <strain evidence="2">JIC</strain>
    </source>
</reference>
<evidence type="ECO:0000313" key="2">
    <source>
        <dbReference type="EMBL" id="KAK9698354.1"/>
    </source>
</evidence>
<evidence type="ECO:0000313" key="3">
    <source>
        <dbReference type="Proteomes" id="UP001443914"/>
    </source>
</evidence>
<feature type="signal peptide" evidence="1">
    <location>
        <begin position="1"/>
        <end position="16"/>
    </location>
</feature>
<keyword evidence="1" id="KW-0732">Signal</keyword>
<feature type="chain" id="PRO_5043318044" evidence="1">
    <location>
        <begin position="17"/>
        <end position="52"/>
    </location>
</feature>
<dbReference type="Proteomes" id="UP001443914">
    <property type="component" value="Unassembled WGS sequence"/>
</dbReference>
<dbReference type="AlphaFoldDB" id="A0AAW1J5K0"/>
<organism evidence="2 3">
    <name type="scientific">Saponaria officinalis</name>
    <name type="common">Common soapwort</name>
    <name type="synonym">Lychnis saponaria</name>
    <dbReference type="NCBI Taxonomy" id="3572"/>
    <lineage>
        <taxon>Eukaryota</taxon>
        <taxon>Viridiplantae</taxon>
        <taxon>Streptophyta</taxon>
        <taxon>Embryophyta</taxon>
        <taxon>Tracheophyta</taxon>
        <taxon>Spermatophyta</taxon>
        <taxon>Magnoliopsida</taxon>
        <taxon>eudicotyledons</taxon>
        <taxon>Gunneridae</taxon>
        <taxon>Pentapetalae</taxon>
        <taxon>Caryophyllales</taxon>
        <taxon>Caryophyllaceae</taxon>
        <taxon>Caryophylleae</taxon>
        <taxon>Saponaria</taxon>
    </lineage>
</organism>
<name>A0AAW1J5K0_SAPOF</name>